<dbReference type="InterPro" id="IPR014030">
    <property type="entry name" value="Ketoacyl_synth_N"/>
</dbReference>
<name>A0AAV3KB80_9GAMM</name>
<dbReference type="GO" id="GO:0005829">
    <property type="term" value="C:cytosol"/>
    <property type="evidence" value="ECO:0007669"/>
    <property type="project" value="TreeGrafter"/>
</dbReference>
<evidence type="ECO:0000313" key="4">
    <source>
        <dbReference type="EMBL" id="ERO57748.1"/>
    </source>
</evidence>
<evidence type="ECO:0000256" key="2">
    <source>
        <dbReference type="ARBA" id="ARBA00022679"/>
    </source>
</evidence>
<dbReference type="AlphaFoldDB" id="A0AAV3KB80"/>
<evidence type="ECO:0000259" key="3">
    <source>
        <dbReference type="Pfam" id="PF00109"/>
    </source>
</evidence>
<dbReference type="SUPFAM" id="SSF53901">
    <property type="entry name" value="Thiolase-like"/>
    <property type="match status" value="1"/>
</dbReference>
<feature type="domain" description="Beta-ketoacyl synthase-like N-terminal" evidence="3">
    <location>
        <begin position="8"/>
        <end position="135"/>
    </location>
</feature>
<dbReference type="EMBL" id="AMWE01000002">
    <property type="protein sequence ID" value="ERO57748.1"/>
    <property type="molecule type" value="Genomic_DNA"/>
</dbReference>
<proteinExistence type="predicted"/>
<dbReference type="GO" id="GO:0004315">
    <property type="term" value="F:3-oxoacyl-[acyl-carrier-protein] synthase activity"/>
    <property type="evidence" value="ECO:0007669"/>
    <property type="project" value="TreeGrafter"/>
</dbReference>
<comment type="caution">
    <text evidence="4">The sequence shown here is derived from an EMBL/GenBank/DDBJ whole genome shotgun (WGS) entry which is preliminary data.</text>
</comment>
<dbReference type="PANTHER" id="PTHR11712">
    <property type="entry name" value="POLYKETIDE SYNTHASE-RELATED"/>
    <property type="match status" value="1"/>
</dbReference>
<dbReference type="GO" id="GO:0006633">
    <property type="term" value="P:fatty acid biosynthetic process"/>
    <property type="evidence" value="ECO:0007669"/>
    <property type="project" value="TreeGrafter"/>
</dbReference>
<sequence>MSTRNVVRIVVTGTGIVGPLGCGSETVWSRLLAGQSGIRTLPAELTDGTGTLIGGQVPDREEDPQAGYDAGEIIAPKERKKMDRFIEFALMAAKEALTQAGWNPSEEAQRQRTATIIASGIGGFGAIADAVRTTDERGRVGCRHLAHRPFSPTWRRAMSLSHMASKGRWARR</sequence>
<comment type="pathway">
    <text evidence="1">Lipid metabolism.</text>
</comment>
<dbReference type="PANTHER" id="PTHR11712:SF321">
    <property type="entry name" value="3-OXOACYL-[ACYL-CARRIER-PROTEIN] SYNTHASE 2"/>
    <property type="match status" value="1"/>
</dbReference>
<protein>
    <recommendedName>
        <fullName evidence="3">Beta-ketoacyl synthase-like N-terminal domain-containing protein</fullName>
    </recommendedName>
</protein>
<dbReference type="Pfam" id="PF00109">
    <property type="entry name" value="ketoacyl-synt"/>
    <property type="match status" value="1"/>
</dbReference>
<dbReference type="Gene3D" id="3.40.47.10">
    <property type="match status" value="1"/>
</dbReference>
<keyword evidence="2" id="KW-0808">Transferase</keyword>
<dbReference type="InterPro" id="IPR000794">
    <property type="entry name" value="Beta-ketoacyl_synthase"/>
</dbReference>
<organism evidence="4 5">
    <name type="scientific">Dickeya solani D s0432-1</name>
    <dbReference type="NCBI Taxonomy" id="1231725"/>
    <lineage>
        <taxon>Bacteria</taxon>
        <taxon>Pseudomonadati</taxon>
        <taxon>Pseudomonadota</taxon>
        <taxon>Gammaproteobacteria</taxon>
        <taxon>Enterobacterales</taxon>
        <taxon>Pectobacteriaceae</taxon>
        <taxon>Dickeya</taxon>
    </lineage>
</organism>
<accession>A0AAV3KB80</accession>
<dbReference type="Proteomes" id="UP000017142">
    <property type="component" value="Unassembled WGS sequence"/>
</dbReference>
<evidence type="ECO:0000256" key="1">
    <source>
        <dbReference type="ARBA" id="ARBA00005189"/>
    </source>
</evidence>
<reference evidence="5" key="1">
    <citation type="journal article" date="2013" name="Diversity">
        <title>Genome Sequence of Dickeya solani, a New soft Rot Pathogen of Potato, Suggests its Emergence May Be Related to a Novel Combination of Non-Ribosomal Peptide/Polyketide Synthetase Clusters.</title>
        <authorList>
            <person name="Garlant L."/>
            <person name="Koskinen P."/>
            <person name="Rouhiainen L."/>
            <person name="Laine P."/>
            <person name="Paulin L."/>
            <person name="Auvinen P."/>
            <person name="Holm L."/>
            <person name="Pirhonen M."/>
        </authorList>
    </citation>
    <scope>NUCLEOTIDE SEQUENCE [LARGE SCALE GENOMIC DNA]</scope>
    <source>
        <strain evidence="5">D s0432-1</strain>
    </source>
</reference>
<evidence type="ECO:0000313" key="5">
    <source>
        <dbReference type="Proteomes" id="UP000017142"/>
    </source>
</evidence>
<dbReference type="InterPro" id="IPR016039">
    <property type="entry name" value="Thiolase-like"/>
</dbReference>
<gene>
    <name evidence="4" type="ORF">A544_0913</name>
</gene>